<keyword evidence="2" id="KW-1185">Reference proteome</keyword>
<dbReference type="Proteomes" id="UP000627838">
    <property type="component" value="Unassembled WGS sequence"/>
</dbReference>
<sequence>MSLDEICCVSFFRGLAPADVLRRFGPPGASVEQMTIGDLWGVADEYALETDGGDGGGYVGAVQANGWSVAIEPLGWYAILEEYYTAFSLGCEMVAVSRHDYAEDRFVYAAEGEAITVFDPFWPPRRWGSDPDRLSRAMRKVGLPTEPADARAAALSRVAPDRLAPSFALAAEITGVPFTHDLWKSPLFVGPVDQRLG</sequence>
<dbReference type="Pfam" id="PF20062">
    <property type="entry name" value="DUF6461"/>
    <property type="match status" value="1"/>
</dbReference>
<evidence type="ECO:0000313" key="1">
    <source>
        <dbReference type="EMBL" id="MBE1532141.1"/>
    </source>
</evidence>
<dbReference type="EMBL" id="JADBDZ010000001">
    <property type="protein sequence ID" value="MBE1532141.1"/>
    <property type="molecule type" value="Genomic_DNA"/>
</dbReference>
<organism evidence="1 2">
    <name type="scientific">Actinomadura algeriensis</name>
    <dbReference type="NCBI Taxonomy" id="1679523"/>
    <lineage>
        <taxon>Bacteria</taxon>
        <taxon>Bacillati</taxon>
        <taxon>Actinomycetota</taxon>
        <taxon>Actinomycetes</taxon>
        <taxon>Streptosporangiales</taxon>
        <taxon>Thermomonosporaceae</taxon>
        <taxon>Actinomadura</taxon>
    </lineage>
</organism>
<proteinExistence type="predicted"/>
<dbReference type="RefSeq" id="WP_192758886.1">
    <property type="nucleotide sequence ID" value="NZ_JADBDZ010000001.1"/>
</dbReference>
<protein>
    <recommendedName>
        <fullName evidence="3">SUKH-3 immunity protein of toxin-antitoxin system</fullName>
    </recommendedName>
</protein>
<evidence type="ECO:0008006" key="3">
    <source>
        <dbReference type="Google" id="ProtNLM"/>
    </source>
</evidence>
<gene>
    <name evidence="1" type="ORF">H4W34_001974</name>
</gene>
<evidence type="ECO:0000313" key="2">
    <source>
        <dbReference type="Proteomes" id="UP000627838"/>
    </source>
</evidence>
<reference evidence="1 2" key="1">
    <citation type="submission" date="2020-10" db="EMBL/GenBank/DDBJ databases">
        <title>Sequencing the genomes of 1000 actinobacteria strains.</title>
        <authorList>
            <person name="Klenk H.-P."/>
        </authorList>
    </citation>
    <scope>NUCLEOTIDE SEQUENCE [LARGE SCALE GENOMIC DNA]</scope>
    <source>
        <strain evidence="1 2">DSM 46744</strain>
    </source>
</reference>
<comment type="caution">
    <text evidence="1">The sequence shown here is derived from an EMBL/GenBank/DDBJ whole genome shotgun (WGS) entry which is preliminary data.</text>
</comment>
<accession>A0ABR9JP55</accession>
<dbReference type="InterPro" id="IPR045592">
    <property type="entry name" value="DUF6461"/>
</dbReference>
<name>A0ABR9JP55_9ACTN</name>